<evidence type="ECO:0000313" key="1">
    <source>
        <dbReference type="EMBL" id="DAF95709.1"/>
    </source>
</evidence>
<organism evidence="1">
    <name type="scientific">Myoviridae sp. ctCo31</name>
    <dbReference type="NCBI Taxonomy" id="2825053"/>
    <lineage>
        <taxon>Viruses</taxon>
        <taxon>Duplodnaviria</taxon>
        <taxon>Heunggongvirae</taxon>
        <taxon>Uroviricota</taxon>
        <taxon>Caudoviricetes</taxon>
    </lineage>
</organism>
<reference evidence="1" key="1">
    <citation type="journal article" date="2021" name="Proc. Natl. Acad. Sci. U.S.A.">
        <title>A Catalog of Tens of Thousands of Viruses from Human Metagenomes Reveals Hidden Associations with Chronic Diseases.</title>
        <authorList>
            <person name="Tisza M.J."/>
            <person name="Buck C.B."/>
        </authorList>
    </citation>
    <scope>NUCLEOTIDE SEQUENCE</scope>
    <source>
        <strain evidence="1">CtCo31</strain>
    </source>
</reference>
<protein>
    <submittedName>
        <fullName evidence="1">Uncharacterized protein</fullName>
    </submittedName>
</protein>
<sequence length="79" mass="9535">MGVKYNYFINYEKEYPLDYMIRFGLEVIKNATNQEIDYSKDVIMIIDNCGTFKLLGEDCKKWNINTIKAKLMNLWLRLW</sequence>
<dbReference type="EMBL" id="BK016109">
    <property type="protein sequence ID" value="DAF95709.1"/>
    <property type="molecule type" value="Genomic_DNA"/>
</dbReference>
<proteinExistence type="predicted"/>
<accession>A0A8S5UMK4</accession>
<name>A0A8S5UMK4_9CAUD</name>